<gene>
    <name evidence="2" type="primary">rimJ</name>
    <name evidence="2" type="ORF">SCHIN_v1c07020</name>
</gene>
<feature type="domain" description="N-acetyltransferase" evidence="1">
    <location>
        <begin position="8"/>
        <end position="166"/>
    </location>
</feature>
<keyword evidence="3" id="KW-1185">Reference proteome</keyword>
<evidence type="ECO:0000313" key="3">
    <source>
        <dbReference type="Proteomes" id="UP000323144"/>
    </source>
</evidence>
<dbReference type="GO" id="GO:0016747">
    <property type="term" value="F:acyltransferase activity, transferring groups other than amino-acyl groups"/>
    <property type="evidence" value="ECO:0007669"/>
    <property type="project" value="InterPro"/>
</dbReference>
<dbReference type="InterPro" id="IPR000182">
    <property type="entry name" value="GNAT_dom"/>
</dbReference>
<keyword evidence="2" id="KW-0689">Ribosomal protein</keyword>
<dbReference type="InterPro" id="IPR016181">
    <property type="entry name" value="Acyl_CoA_acyltransferase"/>
</dbReference>
<organism evidence="2 3">
    <name type="scientific">Spiroplasma chinense</name>
    <dbReference type="NCBI Taxonomy" id="216932"/>
    <lineage>
        <taxon>Bacteria</taxon>
        <taxon>Bacillati</taxon>
        <taxon>Mycoplasmatota</taxon>
        <taxon>Mollicutes</taxon>
        <taxon>Entomoplasmatales</taxon>
        <taxon>Spiroplasmataceae</taxon>
        <taxon>Spiroplasma</taxon>
    </lineage>
</organism>
<evidence type="ECO:0000313" key="2">
    <source>
        <dbReference type="EMBL" id="QEH61899.1"/>
    </source>
</evidence>
<protein>
    <submittedName>
        <fullName evidence="2">[ribosomal protein S5]-alanine N-acetyltransferase</fullName>
    </submittedName>
</protein>
<dbReference type="AlphaFoldDB" id="A0A5B9Y5C8"/>
<dbReference type="KEGG" id="schi:SCHIN_v1c07020"/>
<sequence>MIIETKRLIIRPVELTDAQDLYEYCKDPENTYHLDMEPHENIERTIDGIKNYFQASPEERFGIVLKEENKMIGTIDCRGFTESRELGYALNKKYWNKGIMSEAVIGVMEHFKNSFDVKEFIIVHDVLNPQSERIADKCGFKKDEKYHNEFVKGRNKKMCRHTYLVEEK</sequence>
<dbReference type="SUPFAM" id="SSF55729">
    <property type="entry name" value="Acyl-CoA N-acyltransferases (Nat)"/>
    <property type="match status" value="1"/>
</dbReference>
<dbReference type="PANTHER" id="PTHR43792">
    <property type="entry name" value="GNAT FAMILY, PUTATIVE (AFU_ORTHOLOGUE AFUA_3G00765)-RELATED-RELATED"/>
    <property type="match status" value="1"/>
</dbReference>
<dbReference type="GO" id="GO:0005840">
    <property type="term" value="C:ribosome"/>
    <property type="evidence" value="ECO:0007669"/>
    <property type="project" value="UniProtKB-KW"/>
</dbReference>
<dbReference type="Gene3D" id="3.40.630.30">
    <property type="match status" value="1"/>
</dbReference>
<evidence type="ECO:0000259" key="1">
    <source>
        <dbReference type="PROSITE" id="PS51186"/>
    </source>
</evidence>
<dbReference type="RefSeq" id="WP_166508277.1">
    <property type="nucleotide sequence ID" value="NZ_CP043026.1"/>
</dbReference>
<accession>A0A5B9Y5C8</accession>
<keyword evidence="2" id="KW-0808">Transferase</keyword>
<dbReference type="PROSITE" id="PS51186">
    <property type="entry name" value="GNAT"/>
    <property type="match status" value="1"/>
</dbReference>
<reference evidence="2 3" key="1">
    <citation type="submission" date="2019-08" db="EMBL/GenBank/DDBJ databases">
        <title>Complete genome sequence of Spiroplasma chinense CCH (DSM 19755).</title>
        <authorList>
            <person name="Shen H.-Y."/>
            <person name="Lin Y.-C."/>
            <person name="Chou L."/>
            <person name="Kuo C.-H."/>
        </authorList>
    </citation>
    <scope>NUCLEOTIDE SEQUENCE [LARGE SCALE GENOMIC DNA]</scope>
    <source>
        <strain evidence="2 3">CCH</strain>
    </source>
</reference>
<proteinExistence type="predicted"/>
<dbReference type="InterPro" id="IPR051531">
    <property type="entry name" value="N-acetyltransferase"/>
</dbReference>
<name>A0A5B9Y5C8_9MOLU</name>
<dbReference type="Pfam" id="PF13302">
    <property type="entry name" value="Acetyltransf_3"/>
    <property type="match status" value="1"/>
</dbReference>
<dbReference type="Proteomes" id="UP000323144">
    <property type="component" value="Chromosome"/>
</dbReference>
<keyword evidence="2" id="KW-0687">Ribonucleoprotein</keyword>
<dbReference type="EMBL" id="CP043026">
    <property type="protein sequence ID" value="QEH61899.1"/>
    <property type="molecule type" value="Genomic_DNA"/>
</dbReference>